<dbReference type="SUPFAM" id="SSF56784">
    <property type="entry name" value="HAD-like"/>
    <property type="match status" value="1"/>
</dbReference>
<evidence type="ECO:0000256" key="1">
    <source>
        <dbReference type="ARBA" id="ARBA00005409"/>
    </source>
</evidence>
<comment type="caution">
    <text evidence="10">The sequence shown here is derived from an EMBL/GenBank/DDBJ whole genome shotgun (WGS) entry which is preliminary data.</text>
</comment>
<keyword evidence="4" id="KW-0328">Glycosyltransferase</keyword>
<dbReference type="Pfam" id="PF00982">
    <property type="entry name" value="Glyco_transf_20"/>
    <property type="match status" value="2"/>
</dbReference>
<dbReference type="SUPFAM" id="SSF53756">
    <property type="entry name" value="UDP-Glycosyltransferase/glycogen phosphorylase"/>
    <property type="match status" value="2"/>
</dbReference>
<feature type="region of interest" description="Disordered" evidence="7">
    <location>
        <begin position="1530"/>
        <end position="1576"/>
    </location>
</feature>
<feature type="compositionally biased region" description="Low complexity" evidence="7">
    <location>
        <begin position="599"/>
        <end position="608"/>
    </location>
</feature>
<dbReference type="FunFam" id="3.40.50.1000:FF:000100">
    <property type="entry name" value="Alpha,alpha-trehalose-phosphate synthase"/>
    <property type="match status" value="1"/>
</dbReference>
<dbReference type="CDD" id="cd09272">
    <property type="entry name" value="RNase_HI_RT_Ty1"/>
    <property type="match status" value="1"/>
</dbReference>
<evidence type="ECO:0000256" key="5">
    <source>
        <dbReference type="ARBA" id="ARBA00022679"/>
    </source>
</evidence>
<sequence>MPGNKYNGNQTVATTRLERLLRERELRKTSRTSHQTSDSTDSNRGNELSDHDFRQGEADNAGVSYVEQYLEGVARAYSEGWERPDGRPTRQRLLVVANRLPVSAVRRGEESWSLEISGGGLVSALLGVKEFEARWIGWAGVNVPDEAGQRALTKALAEKRCIPVFLDEEIVHQYYNGYCNNILWPLFHYLGLPQEDRLATTRSFQSQFAAYKKANQMFADVVTEHYEEGDVVWCHDYHLMFLPKCLKEYNSQMKVGWFLHTPFPSSEIHRTLPSRSELLRAVLAADLVGFHTYDYARHFVSACTRILGLEGTPEGVEDQGRLTRVAAFPIGIDSERFIRALEVPQVQEHIKELKDRFAGRKVMLGVDRLDMIKGIPQKILAFEKFLEENPYWRDKVVLLQIAVPTRTDVPEYQKLTSQVHEIVGRINGRFGTLTAVPIHHLDRSLDFHALCALYAVTDVALVTSLRDGMNLVSYEFVACQESKKGVLILSEMVSLPDYIEFLQYKAREQTSSGLTSVVPTNSSMTGVSQSSPSESWVIDSGASDHISGNKSLFTSISYSQSLPTVTMANGSQAMATAIGPVNHLDISEVLPVPSFGDSVPISHSSSSIAPPPTVPITAPPPIAPVSPPSQVPPPSPVPPTIAPVPPPSPVPPTIAPVLPPSAVQPSTAPPLLTYHRRPPPTSGPADSRPAPDPANTADLSPLNQPIALRKGIRSTLNPNPHYIGLSYHRLSSSHCAFVSSLSSVSIPKSTGKSTVGCCWVYAVKVGPDGQVDRLKAHLVAKGYTQIFGLDYSDTFSPVAKIASVRLFLSMAAVRHWPLYQLDIKNAFLHGDLEDEVYMEQPPGFVAQGESSGLVSRLRRSLYGLKQSPRAWFGKFSTVIQEFGMTRSEADHSVFYRHSASNLCIYLVVYVDDIVITGNDQDGISKLKQHLFQHFQTKDLGRLKCFLGIEVAQASSGIVISQRKYALDILEETGMTGCRPVDTLMDPNSKLLPGQGEPLSDPARYKRLFMDSPCDSHWDAVVRILRYIKSAPHKGLLFEDRGHEQIVGYSDADWTGSPSDRRSTSGYCVLVGGNLVSWKSKKQNVVARSSAEAEYRAMAMATCELIWIKQLLKELKFGEISQMGLVCDNQVALHIASNPVFHERTKHIEIDCHFVREKILSGDIATKFVKSNDQLADIFTKSLTGPRISYICNKLGAAQSLGAGAILVNPWNITEVAASIGQALNMSAEEREKRHRHNFLHVTTHTAQEWAETFVSELNDTVIEAQQRIRKVPPRLNISDAIDRYLLSNNRLLILGFNSALTESVDTPGRRGGDQIREMELKLHPELKEPLTAICNDPKTTVVVLSGSDRNVLDDNFSEYNMWLAAENGMFLRSTNGVWMTTMPEHLNMDWVDSVKHVFEYFTERTPRSHFEQRETSLVWNYKYADVEFGRLQARDMLQHLWTGPISNASVDVVQGLRSVEVRAVGVTKGAAIDRILGEIVHSKAIATPIDYVLCIGHFLGKDEDVYTFFEPELPSDCIGIPRGKVSDALKVPGERRSAPKAPSSRTSSKSSQNRNRPVSNSEKKTSNGGGRRTSPENVSWNVLDLKKENYFSCAVGRTRTNARYLLSTPDDVVAFLKELAEASISNAPL</sequence>
<feature type="compositionally biased region" description="Polar residues" evidence="7">
    <location>
        <begin position="32"/>
        <end position="46"/>
    </location>
</feature>
<dbReference type="Pfam" id="PF22936">
    <property type="entry name" value="Pol_BBD"/>
    <property type="match status" value="1"/>
</dbReference>
<keyword evidence="6" id="KW-0645">Protease</keyword>
<dbReference type="GO" id="GO:0004805">
    <property type="term" value="F:trehalose-phosphatase activity"/>
    <property type="evidence" value="ECO:0007669"/>
    <property type="project" value="TreeGrafter"/>
</dbReference>
<dbReference type="GO" id="GO:0005829">
    <property type="term" value="C:cytosol"/>
    <property type="evidence" value="ECO:0007669"/>
    <property type="project" value="TreeGrafter"/>
</dbReference>
<proteinExistence type="inferred from homology"/>
<dbReference type="GO" id="GO:0003825">
    <property type="term" value="F:alpha,alpha-trehalose-phosphate synthase (UDP-forming) activity"/>
    <property type="evidence" value="ECO:0007669"/>
    <property type="project" value="UniProtKB-EC"/>
</dbReference>
<dbReference type="EC" id="2.4.1.15" evidence="3"/>
<feature type="region of interest" description="Disordered" evidence="7">
    <location>
        <begin position="599"/>
        <end position="702"/>
    </location>
</feature>
<feature type="compositionally biased region" description="Pro residues" evidence="7">
    <location>
        <begin position="609"/>
        <end position="659"/>
    </location>
</feature>
<evidence type="ECO:0000313" key="11">
    <source>
        <dbReference type="Proteomes" id="UP000187609"/>
    </source>
</evidence>
<accession>A0A1J6KHI0</accession>
<dbReference type="Proteomes" id="UP000187609">
    <property type="component" value="Unassembled WGS sequence"/>
</dbReference>
<dbReference type="CDD" id="cd01627">
    <property type="entry name" value="HAD_TPP"/>
    <property type="match status" value="1"/>
</dbReference>
<dbReference type="PANTHER" id="PTHR10788">
    <property type="entry name" value="TREHALOSE-6-PHOSPHATE SYNTHASE"/>
    <property type="match status" value="1"/>
</dbReference>
<feature type="compositionally biased region" description="Basic and acidic residues" evidence="7">
    <location>
        <begin position="47"/>
        <end position="57"/>
    </location>
</feature>
<evidence type="ECO:0000256" key="3">
    <source>
        <dbReference type="ARBA" id="ARBA00012538"/>
    </source>
</evidence>
<feature type="region of interest" description="Disordered" evidence="7">
    <location>
        <begin position="24"/>
        <end position="57"/>
    </location>
</feature>
<dbReference type="SMR" id="A0A1J6KHI0"/>
<dbReference type="GO" id="GO:0004190">
    <property type="term" value="F:aspartic-type endopeptidase activity"/>
    <property type="evidence" value="ECO:0007669"/>
    <property type="project" value="UniProtKB-KW"/>
</dbReference>
<keyword evidence="11" id="KW-1185">Reference proteome</keyword>
<dbReference type="InterPro" id="IPR013103">
    <property type="entry name" value="RVT_2"/>
</dbReference>
<comment type="similarity">
    <text evidence="2">In the C-terminal section; belongs to the trehalose phosphatase family.</text>
</comment>
<dbReference type="Pfam" id="PF07727">
    <property type="entry name" value="RVT_2"/>
    <property type="match status" value="1"/>
</dbReference>
<dbReference type="InterPro" id="IPR023214">
    <property type="entry name" value="HAD_sf"/>
</dbReference>
<evidence type="ECO:0000259" key="9">
    <source>
        <dbReference type="Pfam" id="PF22936"/>
    </source>
</evidence>
<dbReference type="EMBL" id="MJEQ01003791">
    <property type="protein sequence ID" value="OIT22267.1"/>
    <property type="molecule type" value="Genomic_DNA"/>
</dbReference>
<dbReference type="SUPFAM" id="SSF56672">
    <property type="entry name" value="DNA/RNA polymerases"/>
    <property type="match status" value="1"/>
</dbReference>
<evidence type="ECO:0000313" key="10">
    <source>
        <dbReference type="EMBL" id="OIT22267.1"/>
    </source>
</evidence>
<dbReference type="InterPro" id="IPR054722">
    <property type="entry name" value="PolX-like_BBD"/>
</dbReference>
<dbReference type="InterPro" id="IPR043502">
    <property type="entry name" value="DNA/RNA_pol_sf"/>
</dbReference>
<keyword evidence="6" id="KW-0064">Aspartyl protease</keyword>
<dbReference type="Gene3D" id="3.40.50.2000">
    <property type="entry name" value="Glycogen Phosphorylase B"/>
    <property type="match status" value="3"/>
</dbReference>
<dbReference type="InterPro" id="IPR003337">
    <property type="entry name" value="Trehalose_PPase"/>
</dbReference>
<feature type="domain" description="Retrovirus-related Pol polyprotein from transposon TNT 1-94-like beta-barrel" evidence="9">
    <location>
        <begin position="536"/>
        <end position="582"/>
    </location>
</feature>
<comment type="similarity">
    <text evidence="1">In the N-terminal section; belongs to the glycosyltransferase 20 family.</text>
</comment>
<dbReference type="CDD" id="cd03788">
    <property type="entry name" value="GT20_TPS"/>
    <property type="match status" value="1"/>
</dbReference>
<evidence type="ECO:0000256" key="4">
    <source>
        <dbReference type="ARBA" id="ARBA00022676"/>
    </source>
</evidence>
<dbReference type="InterPro" id="IPR036412">
    <property type="entry name" value="HAD-like_sf"/>
</dbReference>
<evidence type="ECO:0000256" key="7">
    <source>
        <dbReference type="SAM" id="MobiDB-lite"/>
    </source>
</evidence>
<gene>
    <name evidence="10" type="primary">TPS1_1</name>
    <name evidence="10" type="ORF">A4A49_33105</name>
</gene>
<dbReference type="Pfam" id="PF02358">
    <property type="entry name" value="Trehalose_PPase"/>
    <property type="match status" value="1"/>
</dbReference>
<dbReference type="PANTHER" id="PTHR10788:SF130">
    <property type="entry name" value="ALPHA,ALPHA-TREHALOSE-PHOSPHATE SYNTHASE [UDP-FORMING] 1"/>
    <property type="match status" value="1"/>
</dbReference>
<dbReference type="Gramene" id="OIT22267">
    <property type="protein sequence ID" value="OIT22267"/>
    <property type="gene ID" value="A4A49_33105"/>
</dbReference>
<dbReference type="STRING" id="49451.A0A1J6KHI0"/>
<feature type="domain" description="Reverse transcriptase Ty1/copia-type" evidence="8">
    <location>
        <begin position="744"/>
        <end position="983"/>
    </location>
</feature>
<dbReference type="Gene3D" id="3.40.50.1000">
    <property type="entry name" value="HAD superfamily/HAD-like"/>
    <property type="match status" value="1"/>
</dbReference>
<evidence type="ECO:0000256" key="2">
    <source>
        <dbReference type="ARBA" id="ARBA00006330"/>
    </source>
</evidence>
<keyword evidence="5" id="KW-0808">Transferase</keyword>
<dbReference type="GO" id="GO:0005992">
    <property type="term" value="P:trehalose biosynthetic process"/>
    <property type="evidence" value="ECO:0007669"/>
    <property type="project" value="InterPro"/>
</dbReference>
<protein>
    <recommendedName>
        <fullName evidence="3">alpha,alpha-trehalose-phosphate synthase (UDP-forming)</fullName>
        <ecNumber evidence="3">2.4.1.15</ecNumber>
    </recommendedName>
</protein>
<keyword evidence="6" id="KW-0378">Hydrolase</keyword>
<organism evidence="10 11">
    <name type="scientific">Nicotiana attenuata</name>
    <name type="common">Coyote tobacco</name>
    <dbReference type="NCBI Taxonomy" id="49451"/>
    <lineage>
        <taxon>Eukaryota</taxon>
        <taxon>Viridiplantae</taxon>
        <taxon>Streptophyta</taxon>
        <taxon>Embryophyta</taxon>
        <taxon>Tracheophyta</taxon>
        <taxon>Spermatophyta</taxon>
        <taxon>Magnoliopsida</taxon>
        <taxon>eudicotyledons</taxon>
        <taxon>Gunneridae</taxon>
        <taxon>Pentapetalae</taxon>
        <taxon>asterids</taxon>
        <taxon>lamiids</taxon>
        <taxon>Solanales</taxon>
        <taxon>Solanaceae</taxon>
        <taxon>Nicotianoideae</taxon>
        <taxon>Nicotianeae</taxon>
        <taxon>Nicotiana</taxon>
    </lineage>
</organism>
<evidence type="ECO:0000259" key="8">
    <source>
        <dbReference type="Pfam" id="PF07727"/>
    </source>
</evidence>
<name>A0A1J6KHI0_NICAT</name>
<dbReference type="FunFam" id="3.40.50.2000:FF:000046">
    <property type="entry name" value="alpha,alpha-trehalose-phosphate synthase [UDP-forming] 1"/>
    <property type="match status" value="1"/>
</dbReference>
<evidence type="ECO:0000256" key="6">
    <source>
        <dbReference type="ARBA" id="ARBA00022750"/>
    </source>
</evidence>
<dbReference type="InterPro" id="IPR001830">
    <property type="entry name" value="Glyco_trans_20"/>
</dbReference>
<reference evidence="10" key="1">
    <citation type="submission" date="2016-11" db="EMBL/GenBank/DDBJ databases">
        <title>The genome of Nicotiana attenuata.</title>
        <authorList>
            <person name="Xu S."/>
            <person name="Brockmoeller T."/>
            <person name="Gaquerel E."/>
            <person name="Navarro A."/>
            <person name="Kuhl H."/>
            <person name="Gase K."/>
            <person name="Ling Z."/>
            <person name="Zhou W."/>
            <person name="Kreitzer C."/>
            <person name="Stanke M."/>
            <person name="Tang H."/>
            <person name="Lyons E."/>
            <person name="Pandey P."/>
            <person name="Pandey S.P."/>
            <person name="Timmermann B."/>
            <person name="Baldwin I.T."/>
        </authorList>
    </citation>
    <scope>NUCLEOTIDE SEQUENCE [LARGE SCALE GENOMIC DNA]</scope>
    <source>
        <strain evidence="10">UT</strain>
    </source>
</reference>
<feature type="compositionally biased region" description="Low complexity" evidence="7">
    <location>
        <begin position="1539"/>
        <end position="1556"/>
    </location>
</feature>